<accession>A0A345NKU4</accession>
<proteinExistence type="predicted"/>
<dbReference type="Proteomes" id="UP000253790">
    <property type="component" value="Chromosome"/>
</dbReference>
<dbReference type="EMBL" id="CP031229">
    <property type="protein sequence ID" value="AXH95652.1"/>
    <property type="molecule type" value="Genomic_DNA"/>
</dbReference>
<protein>
    <recommendedName>
        <fullName evidence="2">Putative Flp pilus-assembly TadG-like N-terminal domain-containing protein</fullName>
    </recommendedName>
</protein>
<name>A0A345NKU4_9MICO</name>
<sequence length="325" mass="34061">MRWLTYISRIASRGRDRGATAVVTALLLIGLVGFTGLAVDTGATMATQQELQNGADAAALAAAQECAENGCGSIDAVAGPYGVANVRNEKGEVSTTLQPDTGAQTVQATVSGRKTHWFLPVVGIASSNLEATATASWFTPKKGPSMLPLAISQCSFEYQASGAPVSVGDTIVVWIPKDNKHTPGCPDDAYPPGGFGWLDPVDGKCEADIIVGGWVGGDTGNTPKGACDFSEYVGKTVLIPIFNAKRGTGEAAEVFVTQFAAFEVDRLEIQTKGEWGNLPKCPKNPVPNGLHDTCLRGKFVEYVTSAEGYVGDSSESDVSVIRLID</sequence>
<gene>
    <name evidence="3" type="ORF">DV701_05525</name>
</gene>
<dbReference type="InterPro" id="IPR028087">
    <property type="entry name" value="Tad_N"/>
</dbReference>
<keyword evidence="1" id="KW-1133">Transmembrane helix</keyword>
<feature type="transmembrane region" description="Helical" evidence="1">
    <location>
        <begin position="21"/>
        <end position="39"/>
    </location>
</feature>
<keyword evidence="4" id="KW-1185">Reference proteome</keyword>
<dbReference type="OrthoDB" id="5187898at2"/>
<organism evidence="3 4">
    <name type="scientific">Ornithinimicrobium avium</name>
    <dbReference type="NCBI Taxonomy" id="2283195"/>
    <lineage>
        <taxon>Bacteria</taxon>
        <taxon>Bacillati</taxon>
        <taxon>Actinomycetota</taxon>
        <taxon>Actinomycetes</taxon>
        <taxon>Micrococcales</taxon>
        <taxon>Ornithinimicrobiaceae</taxon>
        <taxon>Ornithinimicrobium</taxon>
    </lineage>
</organism>
<reference evidence="3 4" key="1">
    <citation type="submission" date="2018-07" db="EMBL/GenBank/DDBJ databases">
        <title>Complete genome sequencing of Ornithinimicrobium sp. AMA3305.</title>
        <authorList>
            <person name="Bae J.-W."/>
        </authorList>
    </citation>
    <scope>NUCLEOTIDE SEQUENCE [LARGE SCALE GENOMIC DNA]</scope>
    <source>
        <strain evidence="3 4">AMA3305</strain>
    </source>
</reference>
<evidence type="ECO:0000259" key="2">
    <source>
        <dbReference type="Pfam" id="PF13400"/>
    </source>
</evidence>
<evidence type="ECO:0000313" key="4">
    <source>
        <dbReference type="Proteomes" id="UP000253790"/>
    </source>
</evidence>
<keyword evidence="1" id="KW-0812">Transmembrane</keyword>
<evidence type="ECO:0000313" key="3">
    <source>
        <dbReference type="EMBL" id="AXH95652.1"/>
    </source>
</evidence>
<feature type="domain" description="Putative Flp pilus-assembly TadG-like N-terminal" evidence="2">
    <location>
        <begin position="18"/>
        <end position="64"/>
    </location>
</feature>
<dbReference type="KEGG" id="orn:DV701_05525"/>
<dbReference type="AlphaFoldDB" id="A0A345NKU4"/>
<keyword evidence="1" id="KW-0472">Membrane</keyword>
<evidence type="ECO:0000256" key="1">
    <source>
        <dbReference type="SAM" id="Phobius"/>
    </source>
</evidence>
<dbReference type="Pfam" id="PF13400">
    <property type="entry name" value="Tad"/>
    <property type="match status" value="1"/>
</dbReference>